<dbReference type="EMBL" id="BKCJ011300271">
    <property type="protein sequence ID" value="GFD17437.1"/>
    <property type="molecule type" value="Genomic_DNA"/>
</dbReference>
<sequence>MERDQELKNIDDNQLNEADMVVDDENNFVDTEIQKVDGLIVDLNEEENLVAAT</sequence>
<proteinExistence type="predicted"/>
<feature type="non-terminal residue" evidence="1">
    <location>
        <position position="53"/>
    </location>
</feature>
<organism evidence="1">
    <name type="scientific">Tanacetum cinerariifolium</name>
    <name type="common">Dalmatian daisy</name>
    <name type="synonym">Chrysanthemum cinerariifolium</name>
    <dbReference type="NCBI Taxonomy" id="118510"/>
    <lineage>
        <taxon>Eukaryota</taxon>
        <taxon>Viridiplantae</taxon>
        <taxon>Streptophyta</taxon>
        <taxon>Embryophyta</taxon>
        <taxon>Tracheophyta</taxon>
        <taxon>Spermatophyta</taxon>
        <taxon>Magnoliopsida</taxon>
        <taxon>eudicotyledons</taxon>
        <taxon>Gunneridae</taxon>
        <taxon>Pentapetalae</taxon>
        <taxon>asterids</taxon>
        <taxon>campanulids</taxon>
        <taxon>Asterales</taxon>
        <taxon>Asteraceae</taxon>
        <taxon>Asteroideae</taxon>
        <taxon>Anthemideae</taxon>
        <taxon>Anthemidinae</taxon>
        <taxon>Tanacetum</taxon>
    </lineage>
</organism>
<name>A0A699U4Z7_TANCI</name>
<comment type="caution">
    <text evidence="1">The sequence shown here is derived from an EMBL/GenBank/DDBJ whole genome shotgun (WGS) entry which is preliminary data.</text>
</comment>
<evidence type="ECO:0000313" key="1">
    <source>
        <dbReference type="EMBL" id="GFD17437.1"/>
    </source>
</evidence>
<dbReference type="AlphaFoldDB" id="A0A699U4Z7"/>
<protein>
    <submittedName>
        <fullName evidence="1">Uncharacterized protein</fullName>
    </submittedName>
</protein>
<reference evidence="1" key="1">
    <citation type="journal article" date="2019" name="Sci. Rep.">
        <title>Draft genome of Tanacetum cinerariifolium, the natural source of mosquito coil.</title>
        <authorList>
            <person name="Yamashiro T."/>
            <person name="Shiraishi A."/>
            <person name="Satake H."/>
            <person name="Nakayama K."/>
        </authorList>
    </citation>
    <scope>NUCLEOTIDE SEQUENCE</scope>
</reference>
<gene>
    <name evidence="1" type="ORF">Tci_889406</name>
</gene>
<accession>A0A699U4Z7</accession>